<name>A0ABU6KGW0_9BACI</name>
<organism evidence="2 3">
    <name type="scientific">Virgibacillus tibetensis</name>
    <dbReference type="NCBI Taxonomy" id="3042313"/>
    <lineage>
        <taxon>Bacteria</taxon>
        <taxon>Bacillati</taxon>
        <taxon>Bacillota</taxon>
        <taxon>Bacilli</taxon>
        <taxon>Bacillales</taxon>
        <taxon>Bacillaceae</taxon>
        <taxon>Virgibacillus</taxon>
    </lineage>
</organism>
<sequence length="62" mass="7249">MKFEKKHIFKFLIVIAAAFIARILIALFSTSYNQYAGLIIIVISIAVLLFWIYADEKREVKR</sequence>
<comment type="caution">
    <text evidence="2">The sequence shown here is derived from an EMBL/GenBank/DDBJ whole genome shotgun (WGS) entry which is preliminary data.</text>
</comment>
<evidence type="ECO:0000313" key="3">
    <source>
        <dbReference type="Proteomes" id="UP001335737"/>
    </source>
</evidence>
<evidence type="ECO:0000313" key="2">
    <source>
        <dbReference type="EMBL" id="MEC5424104.1"/>
    </source>
</evidence>
<dbReference type="Proteomes" id="UP001335737">
    <property type="component" value="Unassembled WGS sequence"/>
</dbReference>
<accession>A0ABU6KGW0</accession>
<feature type="transmembrane region" description="Helical" evidence="1">
    <location>
        <begin position="35"/>
        <end position="54"/>
    </location>
</feature>
<keyword evidence="3" id="KW-1185">Reference proteome</keyword>
<keyword evidence="1" id="KW-0812">Transmembrane</keyword>
<protein>
    <submittedName>
        <fullName evidence="2">Uncharacterized protein</fullName>
    </submittedName>
</protein>
<keyword evidence="1" id="KW-0472">Membrane</keyword>
<reference evidence="2 3" key="1">
    <citation type="journal article" date="2024" name="Int. J. Syst. Evol. Microbiol.">
        <title>Virgibacillus tibetensis sp. nov., isolated from salt lake on the Tibetan Plateau of China.</title>
        <authorList>
            <person name="Phurbu D."/>
            <person name="Liu Z.-X."/>
            <person name="Wang R."/>
            <person name="Zheng Y.-Y."/>
            <person name="Liu H.-C."/>
            <person name="Zhou Y.-G."/>
            <person name="Yu Y.-J."/>
            <person name="Li A.-H."/>
        </authorList>
    </citation>
    <scope>NUCLEOTIDE SEQUENCE [LARGE SCALE GENOMIC DNA]</scope>
    <source>
        <strain evidence="2 3">C22-A2</strain>
    </source>
</reference>
<gene>
    <name evidence="2" type="ORF">QGM71_11435</name>
</gene>
<proteinExistence type="predicted"/>
<feature type="transmembrane region" description="Helical" evidence="1">
    <location>
        <begin position="7"/>
        <end position="29"/>
    </location>
</feature>
<evidence type="ECO:0000256" key="1">
    <source>
        <dbReference type="SAM" id="Phobius"/>
    </source>
</evidence>
<keyword evidence="1" id="KW-1133">Transmembrane helix</keyword>
<dbReference type="EMBL" id="JARZFX010000004">
    <property type="protein sequence ID" value="MEC5424104.1"/>
    <property type="molecule type" value="Genomic_DNA"/>
</dbReference>
<dbReference type="RefSeq" id="WP_327607667.1">
    <property type="nucleotide sequence ID" value="NZ_JARZFX010000004.1"/>
</dbReference>